<dbReference type="EMBL" id="JJPC01000104">
    <property type="protein sequence ID" value="KKG33312.1"/>
    <property type="molecule type" value="Genomic_DNA"/>
</dbReference>
<name>A0A0F8DXZ3_METMZ</name>
<organism evidence="1 2">
    <name type="scientific">Methanosarcina mazei</name>
    <name type="common">Methanosarcina frisia</name>
    <dbReference type="NCBI Taxonomy" id="2209"/>
    <lineage>
        <taxon>Archaea</taxon>
        <taxon>Methanobacteriati</taxon>
        <taxon>Methanobacteriota</taxon>
        <taxon>Stenosarchaea group</taxon>
        <taxon>Methanomicrobia</taxon>
        <taxon>Methanosarcinales</taxon>
        <taxon>Methanosarcinaceae</taxon>
        <taxon>Methanosarcina</taxon>
    </lineage>
</organism>
<evidence type="ECO:0000313" key="2">
    <source>
        <dbReference type="Proteomes" id="UP000034298"/>
    </source>
</evidence>
<dbReference type="Proteomes" id="UP000034298">
    <property type="component" value="Unassembled WGS sequence"/>
</dbReference>
<evidence type="ECO:0000313" key="1">
    <source>
        <dbReference type="EMBL" id="KKG33312.1"/>
    </source>
</evidence>
<reference evidence="1 2" key="1">
    <citation type="journal article" date="2015" name="ISME J.">
        <title>Genomic and phenotypic differentiation among Methanosarcina mazei populations from Columbia River sediment.</title>
        <authorList>
            <person name="Youngblut N.D."/>
            <person name="Wirth J.S."/>
            <person name="Henriksen J.R."/>
            <person name="Smith M."/>
            <person name="Simon H."/>
            <person name="Metcalf W.W."/>
            <person name="Whitaker R.J."/>
        </authorList>
    </citation>
    <scope>NUCLEOTIDE SEQUENCE [LARGE SCALE GENOMIC DNA]</scope>
    <source>
        <strain evidence="1 2">3.F.A.1B.1</strain>
    </source>
</reference>
<dbReference type="RefSeq" id="WP_048046157.1">
    <property type="nucleotide sequence ID" value="NZ_JJPC01000104.1"/>
</dbReference>
<gene>
    <name evidence="1" type="ORF">DU30_09285</name>
</gene>
<proteinExistence type="predicted"/>
<accession>A0A0F8DXZ3</accession>
<protein>
    <submittedName>
        <fullName evidence="1">Uncharacterized protein</fullName>
    </submittedName>
</protein>
<dbReference type="AlphaFoldDB" id="A0A0F8DXZ3"/>
<dbReference type="PATRIC" id="fig|2209.62.peg.1968"/>
<sequence>MYLDKADYDAMGLFNDKMDEFDGKGFDLWASKWASKNGQPLFHMDLSFGAMTVQLNGPDEDALRSFVLTFRFFIQDNEKCSIRKIADIYNKLPFDRIERQTFFNFRTFFNINLDADSPFTTHGVRWTRRQVIDTLMYGHFAHANDSKKEIADSWLSEENKAKLFLSQFITDLVFVYDFLILVRQLNRFLFRDNSIWIGYPFWV</sequence>
<comment type="caution">
    <text evidence="1">The sequence shown here is derived from an EMBL/GenBank/DDBJ whole genome shotgun (WGS) entry which is preliminary data.</text>
</comment>